<feature type="compositionally biased region" description="Basic and acidic residues" evidence="1">
    <location>
        <begin position="106"/>
        <end position="131"/>
    </location>
</feature>
<dbReference type="EMBL" id="QETA01000001">
    <property type="protein sequence ID" value="PWF25041.1"/>
    <property type="molecule type" value="Genomic_DNA"/>
</dbReference>
<dbReference type="Proteomes" id="UP000245212">
    <property type="component" value="Unassembled WGS sequence"/>
</dbReference>
<dbReference type="AlphaFoldDB" id="A0A2V1K1R4"/>
<dbReference type="InterPro" id="IPR010781">
    <property type="entry name" value="DUF1376"/>
</dbReference>
<dbReference type="RefSeq" id="WP_109060446.1">
    <property type="nucleotide sequence ID" value="NZ_QETA01000001.1"/>
</dbReference>
<feature type="compositionally biased region" description="Polar residues" evidence="1">
    <location>
        <begin position="132"/>
        <end position="148"/>
    </location>
</feature>
<comment type="caution">
    <text evidence="2">The sequence shown here is derived from an EMBL/GenBank/DDBJ whole genome shotgun (WGS) entry which is preliminary data.</text>
</comment>
<evidence type="ECO:0000313" key="3">
    <source>
        <dbReference type="Proteomes" id="UP000245212"/>
    </source>
</evidence>
<protein>
    <recommendedName>
        <fullName evidence="4">DUF1376 domain-containing protein</fullName>
    </recommendedName>
</protein>
<name>A0A2V1K1R4_9BURK</name>
<reference evidence="3" key="1">
    <citation type="submission" date="2018-05" db="EMBL/GenBank/DDBJ databases">
        <authorList>
            <person name="Li Y."/>
        </authorList>
    </citation>
    <scope>NUCLEOTIDE SEQUENCE [LARGE SCALE GENOMIC DNA]</scope>
    <source>
        <strain evidence="3">3d-2-2</strain>
    </source>
</reference>
<accession>A0A2V1K1R4</accession>
<feature type="region of interest" description="Disordered" evidence="1">
    <location>
        <begin position="289"/>
        <end position="309"/>
    </location>
</feature>
<sequence>MNYYPHHIGDYITATAHLSMIEDGAYRRMLDLYYSREQALPSEQKALYRLLRARSQEEQEAVDIVLGEFFEETMDGWIHGRCDEEIEKARASGERARTNGKKGGRPRKDEPKANLDDDSGKPEYSEEETHRVNSGFSKETHQEPTGNPEQKPPIANSQEPNNVFPDGNTKGAVAPADLPPADPPDAKPRNLGLRDLVAFGINEQHARDWLAVRKRHRAPLTPTAWARVVSESEKAGMTPMQAVEICAARGWRGFESEWLHKSGPPGGQTRADRLDAWSAGMSRVIEAGKGGRPQTIDMGTIDATGNTTR</sequence>
<evidence type="ECO:0000313" key="2">
    <source>
        <dbReference type="EMBL" id="PWF25041.1"/>
    </source>
</evidence>
<organism evidence="2 3">
    <name type="scientific">Corticimicrobacter populi</name>
    <dbReference type="NCBI Taxonomy" id="2175229"/>
    <lineage>
        <taxon>Bacteria</taxon>
        <taxon>Pseudomonadati</taxon>
        <taxon>Pseudomonadota</taxon>
        <taxon>Betaproteobacteria</taxon>
        <taxon>Burkholderiales</taxon>
        <taxon>Alcaligenaceae</taxon>
        <taxon>Corticimicrobacter</taxon>
    </lineage>
</organism>
<evidence type="ECO:0000256" key="1">
    <source>
        <dbReference type="SAM" id="MobiDB-lite"/>
    </source>
</evidence>
<evidence type="ECO:0008006" key="4">
    <source>
        <dbReference type="Google" id="ProtNLM"/>
    </source>
</evidence>
<gene>
    <name evidence="2" type="ORF">DD235_02405</name>
</gene>
<keyword evidence="3" id="KW-1185">Reference proteome</keyword>
<proteinExistence type="predicted"/>
<dbReference type="Pfam" id="PF07120">
    <property type="entry name" value="DUF1376"/>
    <property type="match status" value="1"/>
</dbReference>
<feature type="region of interest" description="Disordered" evidence="1">
    <location>
        <begin position="89"/>
        <end position="188"/>
    </location>
</feature>